<comment type="caution">
    <text evidence="2">The sequence shown here is derived from an EMBL/GenBank/DDBJ whole genome shotgun (WGS) entry which is preliminary data.</text>
</comment>
<dbReference type="NCBIfam" id="TIGR04131">
    <property type="entry name" value="Bac_Flav_CTERM"/>
    <property type="match status" value="1"/>
</dbReference>
<reference evidence="2" key="1">
    <citation type="submission" date="2016-10" db="EMBL/GenBank/DDBJ databases">
        <title>Sequence of Gallionella enrichment culture.</title>
        <authorList>
            <person name="Poehlein A."/>
            <person name="Muehling M."/>
            <person name="Daniel R."/>
        </authorList>
    </citation>
    <scope>NUCLEOTIDE SEQUENCE</scope>
</reference>
<dbReference type="InterPro" id="IPR026341">
    <property type="entry name" value="T9SS_type_B"/>
</dbReference>
<dbReference type="Pfam" id="PF25778">
    <property type="entry name" value="DUF7948"/>
    <property type="match status" value="1"/>
</dbReference>
<sequence length="1315" mass="145304">MIHLRHLKRVFIIQFILLSFIGSIKSQINFSLSGGTNVSATNATGFIKNCGQINTIEGEKAATVYFSYTSLNADIFITNKGISYVYTNPTYTDSVLLTQPNSLFKKTKFAQRKHYAIERVDANLLGAKIDTNQMVVEYSSSSSRFNFYSRETQIEGQRSIKKLTFKNVYPGIDWVVYDASDGKKQKIKYDFVVNAKANAANISIQYSPNVRIKPNQTGGLTIKSKLGFIDEGRPVGFEKSTPLKTKKLHYQLNKNNTIRFDVNEVAKKQYPFVIDPDLYWGTYVHTITPYGPYYNVIKTTDITTDNNGNIFVAGYCWGTIKFPTLNPGGGAFYKDVYDSISGSNIYLKFSETGVLLWATYFTSGAYVIGTNGTTEEGGVHVTVDSKGNLLTASKFNYNKPPLFKNNGGYFDSTSLSNCYLAKFDNNGVLLWCTKWSYQVQFHKMVHDAEDNFYIGGTTENNPYPKKDPGNGAYVHSSFPLFGTFPFISKFDKDCNLIWSTDIPGSDDPEPTRIAVDTKYKSIYVYKIYTRYNGYPIVNGGGFMNTTGYQTLTKFDSTYKMVWSTRLPSVYGGDITTDTSGNVYVVGSSYGGDRFPYVDPGNGAYTDPNPSNQMNGGSILKFDSKTNLVWATTYIGNKNFFFTRVIHEKFRNLIHIYGVMNGLPTGVPTQNDGCNGSYYYPSNAIVYYAMDPIITSFTTSGKLLYATFNNFPYSDYTISEMNADYKGNLLFEFGNLQETTGLPFNALKNPGNGAFFQNVSNQSASWASVLMKLTPTILNVTSTYTLPQKCDSSGTITITPTCGNGDYLYEWSRGDTTSSIKKVSAGNYTVKVTDKNTGVSKIVPIKLPNPPGNIQSATITSVNSYCNQYDGKIIVDNIVGGPTPYLFAINNQTYSNTPVYDSVNAGGYQITVRDKDGCYYKDSVNIIDVPGPKNINTSITSTACNQANGIIHIDSIQSGTAPFNFSLNGNIVTRNITGLNANKYVLSVTDSAGCLLTDTIEIKKLKGADSIVPILDNNLCGQTAGAITITKVAGGTQPYLFSLDSVHYSADSVFSNLNAGLKYLYVQDKNGCVYKDSVSLSFKAFPVVQLPVDTILCDQATLLLDATQNAASYVWQDGSTLNKMLVDKPGVYVANVTVNGCTTKDTCTVNYENTPSVTLSGNISKCIEDTLRWDITFPNSKYLWQDGNILPFYTVVNAGLYSYKVYNFCGEASGLVNVETHVCICDVVIPNIFSPNGDGINDEIKPLFSCTPSFYRLTIFDRNGQPVFDTKDANESWKGLYNGKQVPIGTYYYILKIKGISDPLMREKSGSITIIR</sequence>
<dbReference type="Pfam" id="PF13573">
    <property type="entry name" value="SprB"/>
    <property type="match status" value="1"/>
</dbReference>
<accession>A0A1J5TKL0</accession>
<gene>
    <name evidence="2" type="ORF">GALL_46980</name>
</gene>
<feature type="domain" description="DUF7948" evidence="1">
    <location>
        <begin position="46"/>
        <end position="276"/>
    </location>
</feature>
<dbReference type="Pfam" id="PF06739">
    <property type="entry name" value="SBBP"/>
    <property type="match status" value="1"/>
</dbReference>
<protein>
    <submittedName>
        <fullName evidence="2">Beta-propeller repeat protein</fullName>
    </submittedName>
</protein>
<dbReference type="InterPro" id="IPR025667">
    <property type="entry name" value="SprB_repeat"/>
</dbReference>
<name>A0A1J5TKL0_9ZZZZ</name>
<dbReference type="InterPro" id="IPR057708">
    <property type="entry name" value="DUF7948"/>
</dbReference>
<evidence type="ECO:0000313" key="2">
    <source>
        <dbReference type="EMBL" id="OIR14236.1"/>
    </source>
</evidence>
<proteinExistence type="predicted"/>
<organism evidence="2">
    <name type="scientific">mine drainage metagenome</name>
    <dbReference type="NCBI Taxonomy" id="410659"/>
    <lineage>
        <taxon>unclassified sequences</taxon>
        <taxon>metagenomes</taxon>
        <taxon>ecological metagenomes</taxon>
    </lineage>
</organism>
<dbReference type="EMBL" id="MLJW01000012">
    <property type="protein sequence ID" value="OIR14236.1"/>
    <property type="molecule type" value="Genomic_DNA"/>
</dbReference>
<dbReference type="Pfam" id="PF13585">
    <property type="entry name" value="CHU_C"/>
    <property type="match status" value="1"/>
</dbReference>
<evidence type="ECO:0000259" key="1">
    <source>
        <dbReference type="Pfam" id="PF25778"/>
    </source>
</evidence>
<dbReference type="InterPro" id="IPR010620">
    <property type="entry name" value="SBBP_repeat"/>
</dbReference>